<sequence>MFSGFLQGGVHESLDGVQGLPGWRWLFVIDFCITVPVALYGYLAFPDTPEKACVWWLSEEEKKLAIERLPEVKKQRGMLGWSLISRVLRSWHWVGFSLIWVFASNTEMFSTNAVLNLWLSSTGDYNVSQVNYIPTGVALDLGSSRPSSLAGIRISPSASGM</sequence>
<evidence type="ECO:0000256" key="6">
    <source>
        <dbReference type="SAM" id="Phobius"/>
    </source>
</evidence>
<evidence type="ECO:0000313" key="7">
    <source>
        <dbReference type="EMBL" id="KAL2817664.1"/>
    </source>
</evidence>
<protein>
    <recommendedName>
        <fullName evidence="9">Major facilitator superfamily domain-containing protein</fullName>
    </recommendedName>
</protein>
<evidence type="ECO:0008006" key="9">
    <source>
        <dbReference type="Google" id="ProtNLM"/>
    </source>
</evidence>
<keyword evidence="2" id="KW-0813">Transport</keyword>
<name>A0ABR4HRA0_9EURO</name>
<dbReference type="EMBL" id="JBFXLS010000090">
    <property type="protein sequence ID" value="KAL2817664.1"/>
    <property type="molecule type" value="Genomic_DNA"/>
</dbReference>
<accession>A0ABR4HRA0</accession>
<evidence type="ECO:0000256" key="1">
    <source>
        <dbReference type="ARBA" id="ARBA00004141"/>
    </source>
</evidence>
<evidence type="ECO:0000256" key="2">
    <source>
        <dbReference type="ARBA" id="ARBA00022448"/>
    </source>
</evidence>
<comment type="caution">
    <text evidence="7">The sequence shown here is derived from an EMBL/GenBank/DDBJ whole genome shotgun (WGS) entry which is preliminary data.</text>
</comment>
<keyword evidence="8" id="KW-1185">Reference proteome</keyword>
<evidence type="ECO:0000256" key="5">
    <source>
        <dbReference type="ARBA" id="ARBA00023136"/>
    </source>
</evidence>
<dbReference type="Gene3D" id="1.20.1250.20">
    <property type="entry name" value="MFS general substrate transporter like domains"/>
    <property type="match status" value="1"/>
</dbReference>
<dbReference type="InterPro" id="IPR036259">
    <property type="entry name" value="MFS_trans_sf"/>
</dbReference>
<organism evidence="7 8">
    <name type="scientific">Aspergillus cavernicola</name>
    <dbReference type="NCBI Taxonomy" id="176166"/>
    <lineage>
        <taxon>Eukaryota</taxon>
        <taxon>Fungi</taxon>
        <taxon>Dikarya</taxon>
        <taxon>Ascomycota</taxon>
        <taxon>Pezizomycotina</taxon>
        <taxon>Eurotiomycetes</taxon>
        <taxon>Eurotiomycetidae</taxon>
        <taxon>Eurotiales</taxon>
        <taxon>Aspergillaceae</taxon>
        <taxon>Aspergillus</taxon>
        <taxon>Aspergillus subgen. Nidulantes</taxon>
    </lineage>
</organism>
<dbReference type="PANTHER" id="PTHR43791:SF4">
    <property type="entry name" value="PANTOTHENATE TRANSPORTER FEN2"/>
    <property type="match status" value="1"/>
</dbReference>
<proteinExistence type="predicted"/>
<dbReference type="SUPFAM" id="SSF103473">
    <property type="entry name" value="MFS general substrate transporter"/>
    <property type="match status" value="1"/>
</dbReference>
<reference evidence="7 8" key="1">
    <citation type="submission" date="2024-07" db="EMBL/GenBank/DDBJ databases">
        <title>Section-level genome sequencing and comparative genomics of Aspergillus sections Usti and Cavernicolus.</title>
        <authorList>
            <consortium name="Lawrence Berkeley National Laboratory"/>
            <person name="Nybo J.L."/>
            <person name="Vesth T.C."/>
            <person name="Theobald S."/>
            <person name="Frisvad J.C."/>
            <person name="Larsen T.O."/>
            <person name="Kjaerboelling I."/>
            <person name="Rothschild-Mancinelli K."/>
            <person name="Lyhne E.K."/>
            <person name="Kogle M.E."/>
            <person name="Barry K."/>
            <person name="Clum A."/>
            <person name="Na H."/>
            <person name="Ledsgaard L."/>
            <person name="Lin J."/>
            <person name="Lipzen A."/>
            <person name="Kuo A."/>
            <person name="Riley R."/>
            <person name="Mondo S."/>
            <person name="LaButti K."/>
            <person name="Haridas S."/>
            <person name="Pangalinan J."/>
            <person name="Salamov A.A."/>
            <person name="Simmons B.A."/>
            <person name="Magnuson J.K."/>
            <person name="Chen J."/>
            <person name="Drula E."/>
            <person name="Henrissat B."/>
            <person name="Wiebenga A."/>
            <person name="Lubbers R.J."/>
            <person name="Gomes A.C."/>
            <person name="Makela M.R."/>
            <person name="Stajich J."/>
            <person name="Grigoriev I.V."/>
            <person name="Mortensen U.H."/>
            <person name="De vries R.P."/>
            <person name="Baker S.E."/>
            <person name="Andersen M.R."/>
        </authorList>
    </citation>
    <scope>NUCLEOTIDE SEQUENCE [LARGE SCALE GENOMIC DNA]</scope>
    <source>
        <strain evidence="7 8">CBS 600.67</strain>
    </source>
</reference>
<keyword evidence="3 6" id="KW-0812">Transmembrane</keyword>
<keyword evidence="4 6" id="KW-1133">Transmembrane helix</keyword>
<feature type="transmembrane region" description="Helical" evidence="6">
    <location>
        <begin position="23"/>
        <end position="45"/>
    </location>
</feature>
<gene>
    <name evidence="7" type="ORF">BDW59DRAFT_165821</name>
</gene>
<dbReference type="Proteomes" id="UP001610335">
    <property type="component" value="Unassembled WGS sequence"/>
</dbReference>
<evidence type="ECO:0000313" key="8">
    <source>
        <dbReference type="Proteomes" id="UP001610335"/>
    </source>
</evidence>
<evidence type="ECO:0000256" key="4">
    <source>
        <dbReference type="ARBA" id="ARBA00022989"/>
    </source>
</evidence>
<dbReference type="PANTHER" id="PTHR43791">
    <property type="entry name" value="PERMEASE-RELATED"/>
    <property type="match status" value="1"/>
</dbReference>
<keyword evidence="5 6" id="KW-0472">Membrane</keyword>
<comment type="subcellular location">
    <subcellularLocation>
        <location evidence="1">Membrane</location>
        <topology evidence="1">Multi-pass membrane protein</topology>
    </subcellularLocation>
</comment>
<evidence type="ECO:0000256" key="3">
    <source>
        <dbReference type="ARBA" id="ARBA00022692"/>
    </source>
</evidence>